<feature type="transmembrane region" description="Helical" evidence="1">
    <location>
        <begin position="54"/>
        <end position="70"/>
    </location>
</feature>
<reference evidence="3" key="1">
    <citation type="journal article" date="2019" name="Int. J. Syst. Evol. Microbiol.">
        <title>The Global Catalogue of Microorganisms (GCM) 10K type strain sequencing project: providing services to taxonomists for standard genome sequencing and annotation.</title>
        <authorList>
            <consortium name="The Broad Institute Genomics Platform"/>
            <consortium name="The Broad Institute Genome Sequencing Center for Infectious Disease"/>
            <person name="Wu L."/>
            <person name="Ma J."/>
        </authorList>
    </citation>
    <scope>NUCLEOTIDE SEQUENCE [LARGE SCALE GENOMIC DNA]</scope>
    <source>
        <strain evidence="3">XZYJT-10</strain>
    </source>
</reference>
<keyword evidence="1" id="KW-0472">Membrane</keyword>
<organism evidence="2 3">
    <name type="scientific">Paractinoplanes rhizophilus</name>
    <dbReference type="NCBI Taxonomy" id="1416877"/>
    <lineage>
        <taxon>Bacteria</taxon>
        <taxon>Bacillati</taxon>
        <taxon>Actinomycetota</taxon>
        <taxon>Actinomycetes</taxon>
        <taxon>Micromonosporales</taxon>
        <taxon>Micromonosporaceae</taxon>
        <taxon>Paractinoplanes</taxon>
    </lineage>
</organism>
<dbReference type="RefSeq" id="WP_378975772.1">
    <property type="nucleotide sequence ID" value="NZ_JBHTBJ010000036.1"/>
</dbReference>
<evidence type="ECO:0000313" key="2">
    <source>
        <dbReference type="EMBL" id="MFC7278690.1"/>
    </source>
</evidence>
<comment type="caution">
    <text evidence="2">The sequence shown here is derived from an EMBL/GenBank/DDBJ whole genome shotgun (WGS) entry which is preliminary data.</text>
</comment>
<proteinExistence type="predicted"/>
<sequence length="649" mass="68546">MGIGLILAAAGLLLLLPVGNDGQGLIADPVQRFDSVAVLVTAGVSLLLTSRRPLAFWLVLTIVGSIGYITEQSNPWAPPGWHNRVVLISVVLFAAATLLSAVPAPRSSGAALLLTGVIGGILFLGEQRPGLVPWGDEVHAFLVDAFFLMATVVVVLWLRDRKRSRAGFVLTVSGITAYALEQTSAWAPAGWHNRIAVMAAIAAIIGIVAAIADDVGRKSYGMAFVAGTGWGIGAIVARHQQQWQSYIGPRLAGVLDIVSTGLLVVAVTALVCFTIQVATEALRQFREQEDERNAYRVPEFCIGLILVSGGGFLLAAIALAGLRVFDQNRLGAFGLGLLTVAGLASGFAAGWIALAAAADLGRMASPPRDRYELATFVAESVIDGPRDLGPGPVVAFSGTALLLICAIVFGATPAWLTLGLAGGALVVVGAALSSARFLQELAVRAERDPGLVRLSPTQLWQQQKLASRAVAAGGIGIVLLFLVHSETVPIALRFLLSLAAIAGFVVAASEAPVHLLVALQGTRDDVGWTETKNDRRLRRPTRVALAGLIASVTATVWVTSFPLDTWQRTVLTLTAIAGFCVVFAFGVLAIVTVTETIRTGDRTVAHRAERIAATKGNLYRLLPAPRRAAHDLRPEWDLAEEAFDFEPPR</sequence>
<keyword evidence="1" id="KW-0812">Transmembrane</keyword>
<protein>
    <submittedName>
        <fullName evidence="2">Uncharacterized protein</fullName>
    </submittedName>
</protein>
<feature type="transmembrane region" description="Helical" evidence="1">
    <location>
        <begin position="30"/>
        <end position="47"/>
    </location>
</feature>
<feature type="transmembrane region" description="Helical" evidence="1">
    <location>
        <begin position="490"/>
        <end position="508"/>
    </location>
</feature>
<feature type="transmembrane region" description="Helical" evidence="1">
    <location>
        <begin position="138"/>
        <end position="158"/>
    </location>
</feature>
<feature type="transmembrane region" description="Helical" evidence="1">
    <location>
        <begin position="109"/>
        <end position="126"/>
    </location>
</feature>
<dbReference type="Proteomes" id="UP001596548">
    <property type="component" value="Unassembled WGS sequence"/>
</dbReference>
<feature type="transmembrane region" description="Helical" evidence="1">
    <location>
        <begin position="195"/>
        <end position="212"/>
    </location>
</feature>
<feature type="transmembrane region" description="Helical" evidence="1">
    <location>
        <begin position="167"/>
        <end position="189"/>
    </location>
</feature>
<evidence type="ECO:0000256" key="1">
    <source>
        <dbReference type="SAM" id="Phobius"/>
    </source>
</evidence>
<feature type="transmembrane region" description="Helical" evidence="1">
    <location>
        <begin position="569"/>
        <end position="593"/>
    </location>
</feature>
<feature type="transmembrane region" description="Helical" evidence="1">
    <location>
        <begin position="393"/>
        <end position="412"/>
    </location>
</feature>
<feature type="transmembrane region" description="Helical" evidence="1">
    <location>
        <begin position="331"/>
        <end position="358"/>
    </location>
</feature>
<feature type="transmembrane region" description="Helical" evidence="1">
    <location>
        <begin position="257"/>
        <end position="279"/>
    </location>
</feature>
<accession>A0ABW2I1F5</accession>
<feature type="transmembrane region" description="Helical" evidence="1">
    <location>
        <begin position="465"/>
        <end position="484"/>
    </location>
</feature>
<keyword evidence="3" id="KW-1185">Reference proteome</keyword>
<feature type="transmembrane region" description="Helical" evidence="1">
    <location>
        <begin position="418"/>
        <end position="438"/>
    </location>
</feature>
<dbReference type="EMBL" id="JBHTBJ010000036">
    <property type="protein sequence ID" value="MFC7278690.1"/>
    <property type="molecule type" value="Genomic_DNA"/>
</dbReference>
<keyword evidence="1" id="KW-1133">Transmembrane helix</keyword>
<name>A0ABW2I1F5_9ACTN</name>
<evidence type="ECO:0000313" key="3">
    <source>
        <dbReference type="Proteomes" id="UP001596548"/>
    </source>
</evidence>
<gene>
    <name evidence="2" type="ORF">ACFQS1_32390</name>
</gene>
<feature type="transmembrane region" description="Helical" evidence="1">
    <location>
        <begin position="219"/>
        <end position="237"/>
    </location>
</feature>
<feature type="transmembrane region" description="Helical" evidence="1">
    <location>
        <begin position="82"/>
        <end position="102"/>
    </location>
</feature>
<feature type="transmembrane region" description="Helical" evidence="1">
    <location>
        <begin position="300"/>
        <end position="325"/>
    </location>
</feature>
<feature type="transmembrane region" description="Helical" evidence="1">
    <location>
        <begin position="543"/>
        <end position="563"/>
    </location>
</feature>